<evidence type="ECO:0000256" key="4">
    <source>
        <dbReference type="ARBA" id="ARBA00005975"/>
    </source>
</evidence>
<evidence type="ECO:0000256" key="6">
    <source>
        <dbReference type="ARBA" id="ARBA00022833"/>
    </source>
</evidence>
<accession>A0ABD2Q1D9</accession>
<keyword evidence="8" id="KW-1133">Transmembrane helix</keyword>
<evidence type="ECO:0000256" key="2">
    <source>
        <dbReference type="ARBA" id="ARBA00004481"/>
    </source>
</evidence>
<keyword evidence="8" id="KW-0812">Transmembrane</keyword>
<evidence type="ECO:0000256" key="3">
    <source>
        <dbReference type="ARBA" id="ARBA00004630"/>
    </source>
</evidence>
<gene>
    <name evidence="10" type="primary">CDIP1_2</name>
    <name evidence="10" type="ORF">Ciccas_008216</name>
</gene>
<evidence type="ECO:0000256" key="8">
    <source>
        <dbReference type="SAM" id="Phobius"/>
    </source>
</evidence>
<keyword evidence="7 8" id="KW-0472">Membrane</keyword>
<keyword evidence="6" id="KW-0862">Zinc</keyword>
<dbReference type="GO" id="GO:0046872">
    <property type="term" value="F:metal ion binding"/>
    <property type="evidence" value="ECO:0007669"/>
    <property type="project" value="UniProtKB-KW"/>
</dbReference>
<proteinExistence type="inferred from homology"/>
<evidence type="ECO:0000313" key="11">
    <source>
        <dbReference type="Proteomes" id="UP001626550"/>
    </source>
</evidence>
<dbReference type="EMBL" id="JBJKFK010001407">
    <property type="protein sequence ID" value="KAL3313183.1"/>
    <property type="molecule type" value="Genomic_DNA"/>
</dbReference>
<dbReference type="PANTHER" id="PTHR23292">
    <property type="entry name" value="LIPOPOLYSACCHARIDE-INDUCED TUMOR NECROSIS FACTOR-ALPHA FACTOR"/>
    <property type="match status" value="1"/>
</dbReference>
<dbReference type="PANTHER" id="PTHR23292:SF28">
    <property type="entry name" value="LIPOPOLYSACCHARIDE-INDUCED TUMOR NECROSIS FACTOR-ALPHA FACTOR-LIKE"/>
    <property type="match status" value="1"/>
</dbReference>
<dbReference type="GO" id="GO:0031902">
    <property type="term" value="C:late endosome membrane"/>
    <property type="evidence" value="ECO:0007669"/>
    <property type="project" value="UniProtKB-SubCell"/>
</dbReference>
<comment type="similarity">
    <text evidence="4">Belongs to the CDIP1/LITAF family.</text>
</comment>
<name>A0ABD2Q1D9_9PLAT</name>
<keyword evidence="11" id="KW-1185">Reference proteome</keyword>
<dbReference type="Proteomes" id="UP001626550">
    <property type="component" value="Unassembled WGS sequence"/>
</dbReference>
<evidence type="ECO:0000256" key="1">
    <source>
        <dbReference type="ARBA" id="ARBA00004414"/>
    </source>
</evidence>
<dbReference type="AlphaFoldDB" id="A0ABD2Q1D9"/>
<protein>
    <submittedName>
        <fullName evidence="10">Cell death-inducing p53 target 1</fullName>
    </submittedName>
</protein>
<evidence type="ECO:0000313" key="10">
    <source>
        <dbReference type="EMBL" id="KAL3313183.1"/>
    </source>
</evidence>
<evidence type="ECO:0000256" key="7">
    <source>
        <dbReference type="ARBA" id="ARBA00023136"/>
    </source>
</evidence>
<reference evidence="10 11" key="1">
    <citation type="submission" date="2024-11" db="EMBL/GenBank/DDBJ databases">
        <title>Adaptive evolution of stress response genes in parasites aligns with host niche diversity.</title>
        <authorList>
            <person name="Hahn C."/>
            <person name="Resl P."/>
        </authorList>
    </citation>
    <scope>NUCLEOTIDE SEQUENCE [LARGE SCALE GENOMIC DNA]</scope>
    <source>
        <strain evidence="10">EGGRZ-B1_66</strain>
        <tissue evidence="10">Body</tissue>
    </source>
</reference>
<dbReference type="Pfam" id="PF10601">
    <property type="entry name" value="zf-LITAF-like"/>
    <property type="match status" value="1"/>
</dbReference>
<feature type="domain" description="LITAF" evidence="9">
    <location>
        <begin position="29"/>
        <end position="113"/>
    </location>
</feature>
<sequence length="114" mass="12421">MLCFQVIVDQSTLIALSLKHNVRKIKHTSYEEISTQMTDLGHASATTTCPNCQMSVTTDVQHKNGLTAWLSCILIACFGGVLGCCLIPFCCDCTRDAEHRCPRCHGILGTSKAC</sequence>
<evidence type="ECO:0000259" key="9">
    <source>
        <dbReference type="PROSITE" id="PS51837"/>
    </source>
</evidence>
<dbReference type="SMART" id="SM00714">
    <property type="entry name" value="LITAF"/>
    <property type="match status" value="1"/>
</dbReference>
<dbReference type="InterPro" id="IPR037519">
    <property type="entry name" value="LITAF_fam"/>
</dbReference>
<dbReference type="PROSITE" id="PS51837">
    <property type="entry name" value="LITAF"/>
    <property type="match status" value="1"/>
</dbReference>
<dbReference type="InterPro" id="IPR006629">
    <property type="entry name" value="LITAF"/>
</dbReference>
<evidence type="ECO:0000256" key="5">
    <source>
        <dbReference type="ARBA" id="ARBA00022723"/>
    </source>
</evidence>
<comment type="caution">
    <text evidence="10">The sequence shown here is derived from an EMBL/GenBank/DDBJ whole genome shotgun (WGS) entry which is preliminary data.</text>
</comment>
<feature type="transmembrane region" description="Helical" evidence="8">
    <location>
        <begin position="68"/>
        <end position="90"/>
    </location>
</feature>
<comment type="subcellular location">
    <subcellularLocation>
        <location evidence="2">Endosome membrane</location>
        <topology evidence="2">Peripheral membrane protein</topology>
    </subcellularLocation>
    <subcellularLocation>
        <location evidence="1">Late endosome membrane</location>
    </subcellularLocation>
    <subcellularLocation>
        <location evidence="3">Lysosome membrane</location>
        <topology evidence="3">Peripheral membrane protein</topology>
        <orientation evidence="3">Cytoplasmic side</orientation>
    </subcellularLocation>
</comment>
<keyword evidence="5" id="KW-0479">Metal-binding</keyword>
<organism evidence="10 11">
    <name type="scientific">Cichlidogyrus casuarinus</name>
    <dbReference type="NCBI Taxonomy" id="1844966"/>
    <lineage>
        <taxon>Eukaryota</taxon>
        <taxon>Metazoa</taxon>
        <taxon>Spiralia</taxon>
        <taxon>Lophotrochozoa</taxon>
        <taxon>Platyhelminthes</taxon>
        <taxon>Monogenea</taxon>
        <taxon>Monopisthocotylea</taxon>
        <taxon>Dactylogyridea</taxon>
        <taxon>Ancyrocephalidae</taxon>
        <taxon>Cichlidogyrus</taxon>
    </lineage>
</organism>
<dbReference type="GO" id="GO:0005765">
    <property type="term" value="C:lysosomal membrane"/>
    <property type="evidence" value="ECO:0007669"/>
    <property type="project" value="UniProtKB-SubCell"/>
</dbReference>